<dbReference type="SUPFAM" id="SSF63825">
    <property type="entry name" value="YWTD domain"/>
    <property type="match status" value="1"/>
</dbReference>
<dbReference type="AlphaFoldDB" id="A0A815USQ4"/>
<organism evidence="1 2">
    <name type="scientific">Adineta ricciae</name>
    <name type="common">Rotifer</name>
    <dbReference type="NCBI Taxonomy" id="249248"/>
    <lineage>
        <taxon>Eukaryota</taxon>
        <taxon>Metazoa</taxon>
        <taxon>Spiralia</taxon>
        <taxon>Gnathifera</taxon>
        <taxon>Rotifera</taxon>
        <taxon>Eurotatoria</taxon>
        <taxon>Bdelloidea</taxon>
        <taxon>Adinetida</taxon>
        <taxon>Adinetidae</taxon>
        <taxon>Adineta</taxon>
    </lineage>
</organism>
<protein>
    <submittedName>
        <fullName evidence="1">Uncharacterized protein</fullName>
    </submittedName>
</protein>
<dbReference type="OrthoDB" id="342730at2759"/>
<comment type="caution">
    <text evidence="1">The sequence shown here is derived from an EMBL/GenBank/DDBJ whole genome shotgun (WGS) entry which is preliminary data.</text>
</comment>
<reference evidence="1" key="1">
    <citation type="submission" date="2021-02" db="EMBL/GenBank/DDBJ databases">
        <authorList>
            <person name="Nowell W R."/>
        </authorList>
    </citation>
    <scope>NUCLEOTIDE SEQUENCE</scope>
</reference>
<evidence type="ECO:0000313" key="2">
    <source>
        <dbReference type="Proteomes" id="UP000663852"/>
    </source>
</evidence>
<dbReference type="InterPro" id="IPR011042">
    <property type="entry name" value="6-blade_b-propeller_TolB-like"/>
</dbReference>
<proteinExistence type="predicted"/>
<name>A0A815USQ4_ADIRI</name>
<dbReference type="EMBL" id="CAJNOJ010000747">
    <property type="protein sequence ID" value="CAF1518029.1"/>
    <property type="molecule type" value="Genomic_DNA"/>
</dbReference>
<dbReference type="Gene3D" id="2.120.10.30">
    <property type="entry name" value="TolB, C-terminal domain"/>
    <property type="match status" value="1"/>
</dbReference>
<evidence type="ECO:0000313" key="1">
    <source>
        <dbReference type="EMBL" id="CAF1518029.1"/>
    </source>
</evidence>
<dbReference type="Proteomes" id="UP000663852">
    <property type="component" value="Unassembled WGS sequence"/>
</dbReference>
<gene>
    <name evidence="1" type="ORF">EDS130_LOCUS43684</name>
</gene>
<accession>A0A815USQ4</accession>
<sequence length="109" mass="12286">MKWLREVREDVAVAASGQVKGKSLEQLDRSSGISVDRMGSMYIADQETHRVMRWLKGAKEGEVMVGGSGEGSQTNQLNQLISFSFFLDDQANLYVVDVDNDRIQRFDIE</sequence>